<dbReference type="InterPro" id="IPR005119">
    <property type="entry name" value="LysR_subst-bd"/>
</dbReference>
<dbReference type="InterPro" id="IPR036388">
    <property type="entry name" value="WH-like_DNA-bd_sf"/>
</dbReference>
<organism evidence="6 7">
    <name type="scientific">Parasutterella excrementihominis</name>
    <dbReference type="NCBI Taxonomy" id="487175"/>
    <lineage>
        <taxon>Bacteria</taxon>
        <taxon>Pseudomonadati</taxon>
        <taxon>Pseudomonadota</taxon>
        <taxon>Betaproteobacteria</taxon>
        <taxon>Burkholderiales</taxon>
        <taxon>Sutterellaceae</taxon>
        <taxon>Parasutterella</taxon>
    </lineage>
</organism>
<evidence type="ECO:0000259" key="5">
    <source>
        <dbReference type="PROSITE" id="PS50931"/>
    </source>
</evidence>
<dbReference type="InterPro" id="IPR036390">
    <property type="entry name" value="WH_DNA-bd_sf"/>
</dbReference>
<evidence type="ECO:0000313" key="6">
    <source>
        <dbReference type="EMBL" id="MTU42458.1"/>
    </source>
</evidence>
<keyword evidence="3" id="KW-0238">DNA-binding</keyword>
<keyword evidence="4" id="KW-0804">Transcription</keyword>
<accession>A0A6L6MWI3</accession>
<comment type="similarity">
    <text evidence="1">Belongs to the LysR transcriptional regulatory family.</text>
</comment>
<dbReference type="Pfam" id="PF03466">
    <property type="entry name" value="LysR_substrate"/>
    <property type="match status" value="1"/>
</dbReference>
<feature type="domain" description="HTH lysR-type" evidence="5">
    <location>
        <begin position="21"/>
        <end position="67"/>
    </location>
</feature>
<protein>
    <submittedName>
        <fullName evidence="6">LysR family transcriptional regulator</fullName>
    </submittedName>
</protein>
<dbReference type="RefSeq" id="WP_155169635.1">
    <property type="nucleotide sequence ID" value="NZ_WNCA01000004.1"/>
</dbReference>
<dbReference type="SUPFAM" id="SSF53850">
    <property type="entry name" value="Periplasmic binding protein-like II"/>
    <property type="match status" value="1"/>
</dbReference>
<sequence length="344" mass="38849">MSAPSPRSFLVTETIDLLLYISKTQSFTETSRLMGLSQSMVSRKLSAFEAATGITAVDRSSRPVKLTPEGKMLLEALIPYIEGLPVVLDKLQTDSNIKRKLRIGFVDTFTRYIACHVIKDVSSDVTQCTALSGTSDHLLHCFKRDELDVFITSDPSLGLEDVRRQFFYGEPSLLAYPASVQFPESNIDWSHLRFCGLPYIGLTTGSGGGKLFDNYLLTHNIPIHQRINVDSTAVLLELINEGMGWAITRPAGIIQHWETIPNVKLAPMPKPLLSRELYLVSKKSFPFDLFRLIVESLVRITREQLAKKTIEFAPWLKEDIYTIDLDNDKKIPFSAFLKHEEIIR</sequence>
<dbReference type="AlphaFoldDB" id="A0A6L6MWI3"/>
<proteinExistence type="inferred from homology"/>
<dbReference type="Gene3D" id="3.40.190.290">
    <property type="match status" value="1"/>
</dbReference>
<dbReference type="PANTHER" id="PTHR30126:SF40">
    <property type="entry name" value="HTH-TYPE TRANSCRIPTIONAL REGULATOR GLTR"/>
    <property type="match status" value="1"/>
</dbReference>
<evidence type="ECO:0000256" key="3">
    <source>
        <dbReference type="ARBA" id="ARBA00023125"/>
    </source>
</evidence>
<keyword evidence="2" id="KW-0805">Transcription regulation</keyword>
<evidence type="ECO:0000256" key="2">
    <source>
        <dbReference type="ARBA" id="ARBA00023015"/>
    </source>
</evidence>
<comment type="caution">
    <text evidence="6">The sequence shown here is derived from an EMBL/GenBank/DDBJ whole genome shotgun (WGS) entry which is preliminary data.</text>
</comment>
<dbReference type="GO" id="GO:0003700">
    <property type="term" value="F:DNA-binding transcription factor activity"/>
    <property type="evidence" value="ECO:0007669"/>
    <property type="project" value="InterPro"/>
</dbReference>
<dbReference type="Gene3D" id="1.10.10.10">
    <property type="entry name" value="Winged helix-like DNA-binding domain superfamily/Winged helix DNA-binding domain"/>
    <property type="match status" value="1"/>
</dbReference>
<reference evidence="6 7" key="1">
    <citation type="journal article" date="2019" name="Nat. Med.">
        <title>A library of human gut bacterial isolates paired with longitudinal multiomics data enables mechanistic microbiome research.</title>
        <authorList>
            <person name="Poyet M."/>
            <person name="Groussin M."/>
            <person name="Gibbons S.M."/>
            <person name="Avila-Pacheco J."/>
            <person name="Jiang X."/>
            <person name="Kearney S.M."/>
            <person name="Perrotta A.R."/>
            <person name="Berdy B."/>
            <person name="Zhao S."/>
            <person name="Lieberman T.D."/>
            <person name="Swanson P.K."/>
            <person name="Smith M."/>
            <person name="Roesemann S."/>
            <person name="Alexander J.E."/>
            <person name="Rich S.A."/>
            <person name="Livny J."/>
            <person name="Vlamakis H."/>
            <person name="Clish C."/>
            <person name="Bullock K."/>
            <person name="Deik A."/>
            <person name="Scott J."/>
            <person name="Pierce K.A."/>
            <person name="Xavier R.J."/>
            <person name="Alm E.J."/>
        </authorList>
    </citation>
    <scope>NUCLEOTIDE SEQUENCE [LARGE SCALE GENOMIC DNA]</scope>
    <source>
        <strain evidence="6 7">BIOML-A2</strain>
    </source>
</reference>
<name>A0A6L6MWI3_9BURK</name>
<dbReference type="SUPFAM" id="SSF46785">
    <property type="entry name" value="Winged helix' DNA-binding domain"/>
    <property type="match status" value="1"/>
</dbReference>
<dbReference type="Proteomes" id="UP000462362">
    <property type="component" value="Unassembled WGS sequence"/>
</dbReference>
<dbReference type="GO" id="GO:0000976">
    <property type="term" value="F:transcription cis-regulatory region binding"/>
    <property type="evidence" value="ECO:0007669"/>
    <property type="project" value="TreeGrafter"/>
</dbReference>
<evidence type="ECO:0000256" key="1">
    <source>
        <dbReference type="ARBA" id="ARBA00009437"/>
    </source>
</evidence>
<gene>
    <name evidence="6" type="ORF">GMD42_02245</name>
</gene>
<dbReference type="InterPro" id="IPR000847">
    <property type="entry name" value="LysR_HTH_N"/>
</dbReference>
<evidence type="ECO:0000256" key="4">
    <source>
        <dbReference type="ARBA" id="ARBA00023163"/>
    </source>
</evidence>
<dbReference type="PROSITE" id="PS50931">
    <property type="entry name" value="HTH_LYSR"/>
    <property type="match status" value="1"/>
</dbReference>
<dbReference type="PANTHER" id="PTHR30126">
    <property type="entry name" value="HTH-TYPE TRANSCRIPTIONAL REGULATOR"/>
    <property type="match status" value="1"/>
</dbReference>
<dbReference type="EMBL" id="WNCL01000004">
    <property type="protein sequence ID" value="MTU42458.1"/>
    <property type="molecule type" value="Genomic_DNA"/>
</dbReference>
<dbReference type="Pfam" id="PF00126">
    <property type="entry name" value="HTH_1"/>
    <property type="match status" value="1"/>
</dbReference>
<evidence type="ECO:0000313" key="7">
    <source>
        <dbReference type="Proteomes" id="UP000462362"/>
    </source>
</evidence>